<dbReference type="AlphaFoldDB" id="A0A4C1TYF0"/>
<evidence type="ECO:0000313" key="3">
    <source>
        <dbReference type="Proteomes" id="UP000299102"/>
    </source>
</evidence>
<dbReference type="Proteomes" id="UP000299102">
    <property type="component" value="Unassembled WGS sequence"/>
</dbReference>
<accession>A0A4C1TYF0</accession>
<evidence type="ECO:0000313" key="2">
    <source>
        <dbReference type="EMBL" id="GBP19103.1"/>
    </source>
</evidence>
<dbReference type="EMBL" id="BGZK01000104">
    <property type="protein sequence ID" value="GBP19103.1"/>
    <property type="molecule type" value="Genomic_DNA"/>
</dbReference>
<reference evidence="2 3" key="1">
    <citation type="journal article" date="2019" name="Commun. Biol.">
        <title>The bagworm genome reveals a unique fibroin gene that provides high tensile strength.</title>
        <authorList>
            <person name="Kono N."/>
            <person name="Nakamura H."/>
            <person name="Ohtoshi R."/>
            <person name="Tomita M."/>
            <person name="Numata K."/>
            <person name="Arakawa K."/>
        </authorList>
    </citation>
    <scope>NUCLEOTIDE SEQUENCE [LARGE SCALE GENOMIC DNA]</scope>
</reference>
<sequence length="83" mass="9225">MQMLSTRHNLRADGIISTVKILLGKYLQNKGELRFQRTPLVRTRAGSGSKQRTVLKAPARSVDVKDEGVHSVSRRGSRGRQPA</sequence>
<name>A0A4C1TYF0_EUMVA</name>
<gene>
    <name evidence="2" type="ORF">EVAR_83416_1</name>
</gene>
<protein>
    <submittedName>
        <fullName evidence="2">Uncharacterized protein</fullName>
    </submittedName>
</protein>
<keyword evidence="3" id="KW-1185">Reference proteome</keyword>
<organism evidence="2 3">
    <name type="scientific">Eumeta variegata</name>
    <name type="common">Bagworm moth</name>
    <name type="synonym">Eumeta japonica</name>
    <dbReference type="NCBI Taxonomy" id="151549"/>
    <lineage>
        <taxon>Eukaryota</taxon>
        <taxon>Metazoa</taxon>
        <taxon>Ecdysozoa</taxon>
        <taxon>Arthropoda</taxon>
        <taxon>Hexapoda</taxon>
        <taxon>Insecta</taxon>
        <taxon>Pterygota</taxon>
        <taxon>Neoptera</taxon>
        <taxon>Endopterygota</taxon>
        <taxon>Lepidoptera</taxon>
        <taxon>Glossata</taxon>
        <taxon>Ditrysia</taxon>
        <taxon>Tineoidea</taxon>
        <taxon>Psychidae</taxon>
        <taxon>Oiketicinae</taxon>
        <taxon>Eumeta</taxon>
    </lineage>
</organism>
<feature type="compositionally biased region" description="Basic residues" evidence="1">
    <location>
        <begin position="72"/>
        <end position="83"/>
    </location>
</feature>
<proteinExistence type="predicted"/>
<comment type="caution">
    <text evidence="2">The sequence shown here is derived from an EMBL/GenBank/DDBJ whole genome shotgun (WGS) entry which is preliminary data.</text>
</comment>
<feature type="region of interest" description="Disordered" evidence="1">
    <location>
        <begin position="43"/>
        <end position="83"/>
    </location>
</feature>
<evidence type="ECO:0000256" key="1">
    <source>
        <dbReference type="SAM" id="MobiDB-lite"/>
    </source>
</evidence>